<evidence type="ECO:0000313" key="1">
    <source>
        <dbReference type="EMBL" id="KAI4344035.1"/>
    </source>
</evidence>
<gene>
    <name evidence="1" type="ORF">L6164_011312</name>
</gene>
<accession>A0ACB9P5J4</accession>
<protein>
    <submittedName>
        <fullName evidence="1">Uncharacterized protein</fullName>
    </submittedName>
</protein>
<reference evidence="1 2" key="1">
    <citation type="journal article" date="2022" name="DNA Res.">
        <title>Chromosomal-level genome assembly of the orchid tree Bauhinia variegata (Leguminosae; Cercidoideae) supports the allotetraploid origin hypothesis of Bauhinia.</title>
        <authorList>
            <person name="Zhong Y."/>
            <person name="Chen Y."/>
            <person name="Zheng D."/>
            <person name="Pang J."/>
            <person name="Liu Y."/>
            <person name="Luo S."/>
            <person name="Meng S."/>
            <person name="Qian L."/>
            <person name="Wei D."/>
            <person name="Dai S."/>
            <person name="Zhou R."/>
        </authorList>
    </citation>
    <scope>NUCLEOTIDE SEQUENCE [LARGE SCALE GENOMIC DNA]</scope>
    <source>
        <strain evidence="1">BV-YZ2020</strain>
    </source>
</reference>
<sequence length="188" mass="20827">MAILFKGSNPQFLCSILLFACSNMFLVTCTEFEVGGKDGWAIPSGKNDDQMYNQWASKNRFKVDDTVRFKYEKDSVMVVTAEEYENCKSSRPLFFSNNGDTIFKFDRSGLFYFISGVAGHCDRGQKMIIKVLELEAAHAHAPQSQSANENATTKAHVKGEAAAQMIPSFKTTVALSVLPLLGLLFVSN</sequence>
<name>A0ACB9P5J4_BAUVA</name>
<proteinExistence type="predicted"/>
<evidence type="ECO:0000313" key="2">
    <source>
        <dbReference type="Proteomes" id="UP000828941"/>
    </source>
</evidence>
<keyword evidence="2" id="KW-1185">Reference proteome</keyword>
<dbReference type="EMBL" id="CM039430">
    <property type="protein sequence ID" value="KAI4344035.1"/>
    <property type="molecule type" value="Genomic_DNA"/>
</dbReference>
<comment type="caution">
    <text evidence="1">The sequence shown here is derived from an EMBL/GenBank/DDBJ whole genome shotgun (WGS) entry which is preliminary data.</text>
</comment>
<dbReference type="Proteomes" id="UP000828941">
    <property type="component" value="Chromosome 5"/>
</dbReference>
<organism evidence="1 2">
    <name type="scientific">Bauhinia variegata</name>
    <name type="common">Purple orchid tree</name>
    <name type="synonym">Phanera variegata</name>
    <dbReference type="NCBI Taxonomy" id="167791"/>
    <lineage>
        <taxon>Eukaryota</taxon>
        <taxon>Viridiplantae</taxon>
        <taxon>Streptophyta</taxon>
        <taxon>Embryophyta</taxon>
        <taxon>Tracheophyta</taxon>
        <taxon>Spermatophyta</taxon>
        <taxon>Magnoliopsida</taxon>
        <taxon>eudicotyledons</taxon>
        <taxon>Gunneridae</taxon>
        <taxon>Pentapetalae</taxon>
        <taxon>rosids</taxon>
        <taxon>fabids</taxon>
        <taxon>Fabales</taxon>
        <taxon>Fabaceae</taxon>
        <taxon>Cercidoideae</taxon>
        <taxon>Cercideae</taxon>
        <taxon>Bauhiniinae</taxon>
        <taxon>Bauhinia</taxon>
    </lineage>
</organism>